<protein>
    <submittedName>
        <fullName evidence="2">Uncharacterized protein</fullName>
    </submittedName>
</protein>
<keyword evidence="3" id="KW-1185">Reference proteome</keyword>
<reference evidence="3" key="1">
    <citation type="journal article" date="2019" name="Int. J. Syst. Evol. Microbiol.">
        <title>The Global Catalogue of Microorganisms (GCM) 10K type strain sequencing project: providing services to taxonomists for standard genome sequencing and annotation.</title>
        <authorList>
            <consortium name="The Broad Institute Genomics Platform"/>
            <consortium name="The Broad Institute Genome Sequencing Center for Infectious Disease"/>
            <person name="Wu L."/>
            <person name="Ma J."/>
        </authorList>
    </citation>
    <scope>NUCLEOTIDE SEQUENCE [LARGE SCALE GENOMIC DNA]</scope>
    <source>
        <strain evidence="3">CCUG 61697</strain>
    </source>
</reference>
<comment type="caution">
    <text evidence="2">The sequence shown here is derived from an EMBL/GenBank/DDBJ whole genome shotgun (WGS) entry which is preliminary data.</text>
</comment>
<evidence type="ECO:0000313" key="3">
    <source>
        <dbReference type="Proteomes" id="UP001597102"/>
    </source>
</evidence>
<evidence type="ECO:0000313" key="2">
    <source>
        <dbReference type="EMBL" id="MFD0986156.1"/>
    </source>
</evidence>
<proteinExistence type="predicted"/>
<gene>
    <name evidence="2" type="ORF">ACFQ2F_03470</name>
</gene>
<dbReference type="RefSeq" id="WP_379085748.1">
    <property type="nucleotide sequence ID" value="NZ_JBHTJO010000001.1"/>
</dbReference>
<organism evidence="2 3">
    <name type="scientific">Methyloligella solikamskensis</name>
    <dbReference type="NCBI Taxonomy" id="1177756"/>
    <lineage>
        <taxon>Bacteria</taxon>
        <taxon>Pseudomonadati</taxon>
        <taxon>Pseudomonadota</taxon>
        <taxon>Alphaproteobacteria</taxon>
        <taxon>Hyphomicrobiales</taxon>
        <taxon>Hyphomicrobiaceae</taxon>
        <taxon>Methyloligella</taxon>
    </lineage>
</organism>
<dbReference type="EMBL" id="JBHTJO010000001">
    <property type="protein sequence ID" value="MFD0986156.1"/>
    <property type="molecule type" value="Genomic_DNA"/>
</dbReference>
<accession>A0ABW3J7T6</accession>
<name>A0ABW3J7T6_9HYPH</name>
<evidence type="ECO:0000256" key="1">
    <source>
        <dbReference type="SAM" id="MobiDB-lite"/>
    </source>
</evidence>
<sequence>MGGIVTEAPDIDNIQRNIERARQNYADAMNALRNLAPSTVKLETVIEAADEFGSEHALRLLKENHTRFGWSSSLDSSTADRLDEALATLMERTQRLDELFAERENFLCAADPTRLRRYCIDARECVIDPISNTVTFMDDPKRAYRLQEVKTEDSVVLDAHRDQRRLGDRQDPDRENEPKF</sequence>
<feature type="region of interest" description="Disordered" evidence="1">
    <location>
        <begin position="157"/>
        <end position="180"/>
    </location>
</feature>
<dbReference type="Proteomes" id="UP001597102">
    <property type="component" value="Unassembled WGS sequence"/>
</dbReference>